<dbReference type="Proteomes" id="UP000261540">
    <property type="component" value="Unplaced"/>
</dbReference>
<dbReference type="AlphaFoldDB" id="A0A3B3RTK2"/>
<reference evidence="2" key="1">
    <citation type="submission" date="2025-08" db="UniProtKB">
        <authorList>
            <consortium name="Ensembl"/>
        </authorList>
    </citation>
    <scope>IDENTIFICATION</scope>
</reference>
<feature type="compositionally biased region" description="Basic and acidic residues" evidence="1">
    <location>
        <begin position="18"/>
        <end position="51"/>
    </location>
</feature>
<accession>A0A3B3RTK2</accession>
<protein>
    <submittedName>
        <fullName evidence="2">Uncharacterized protein</fullName>
    </submittedName>
</protein>
<name>A0A3B3RTK2_9TELE</name>
<evidence type="ECO:0000313" key="2">
    <source>
        <dbReference type="Ensembl" id="ENSPKIP00000021829.1"/>
    </source>
</evidence>
<proteinExistence type="predicted"/>
<evidence type="ECO:0000313" key="3">
    <source>
        <dbReference type="Proteomes" id="UP000261540"/>
    </source>
</evidence>
<keyword evidence="3" id="KW-1185">Reference proteome</keyword>
<dbReference type="Ensembl" id="ENSPKIT00000002473.1">
    <property type="protein sequence ID" value="ENSPKIP00000021829.1"/>
    <property type="gene ID" value="ENSPKIG00000006072.1"/>
</dbReference>
<sequence length="86" mass="9268">IQHLKRSLVKKIYQSIRAGRDGQDRRAGLDGQDRRAGPDGQDRRAGPDGPRHLFLPRGMGTGVDTHGLMSTLLTLLIGPPSTGSIV</sequence>
<reference evidence="2" key="2">
    <citation type="submission" date="2025-09" db="UniProtKB">
        <authorList>
            <consortium name="Ensembl"/>
        </authorList>
    </citation>
    <scope>IDENTIFICATION</scope>
</reference>
<organism evidence="2 3">
    <name type="scientific">Paramormyrops kingsleyae</name>
    <dbReference type="NCBI Taxonomy" id="1676925"/>
    <lineage>
        <taxon>Eukaryota</taxon>
        <taxon>Metazoa</taxon>
        <taxon>Chordata</taxon>
        <taxon>Craniata</taxon>
        <taxon>Vertebrata</taxon>
        <taxon>Euteleostomi</taxon>
        <taxon>Actinopterygii</taxon>
        <taxon>Neopterygii</taxon>
        <taxon>Teleostei</taxon>
        <taxon>Osteoglossocephala</taxon>
        <taxon>Osteoglossomorpha</taxon>
        <taxon>Osteoglossiformes</taxon>
        <taxon>Mormyridae</taxon>
        <taxon>Paramormyrops</taxon>
    </lineage>
</organism>
<evidence type="ECO:0000256" key="1">
    <source>
        <dbReference type="SAM" id="MobiDB-lite"/>
    </source>
</evidence>
<feature type="region of interest" description="Disordered" evidence="1">
    <location>
        <begin position="15"/>
        <end position="59"/>
    </location>
</feature>